<feature type="domain" description="Alpha-2-macroglobulin" evidence="11">
    <location>
        <begin position="729"/>
        <end position="819"/>
    </location>
</feature>
<dbReference type="InterPro" id="IPR041555">
    <property type="entry name" value="MG3"/>
</dbReference>
<dbReference type="Pfam" id="PF17791">
    <property type="entry name" value="MG3"/>
    <property type="match status" value="1"/>
</dbReference>
<feature type="domain" description="Alpha-2-macroglobulin bait region" evidence="10">
    <location>
        <begin position="453"/>
        <end position="602"/>
    </location>
</feature>
<evidence type="ECO:0000256" key="5">
    <source>
        <dbReference type="ARBA" id="ARBA00022729"/>
    </source>
</evidence>
<dbReference type="CDD" id="cd02897">
    <property type="entry name" value="A2M_2"/>
    <property type="match status" value="1"/>
</dbReference>
<evidence type="ECO:0008006" key="15">
    <source>
        <dbReference type="Google" id="ProtNLM"/>
    </source>
</evidence>
<gene>
    <name evidence="13" type="primary">LOC100559048</name>
</gene>
<reference evidence="13" key="3">
    <citation type="submission" date="2025-09" db="UniProtKB">
        <authorList>
            <consortium name="Ensembl"/>
        </authorList>
    </citation>
    <scope>IDENTIFICATION</scope>
</reference>
<comment type="similarity">
    <text evidence="2">Belongs to the protease inhibitor I39 (alpha-2-macroglobulin) family.</text>
</comment>
<evidence type="ECO:0000313" key="14">
    <source>
        <dbReference type="Proteomes" id="UP000001646"/>
    </source>
</evidence>
<dbReference type="InterPro" id="IPR001599">
    <property type="entry name" value="Macroglobln_a2"/>
</dbReference>
<dbReference type="InterPro" id="IPR011626">
    <property type="entry name" value="Alpha-macroglobulin_TED"/>
</dbReference>
<evidence type="ECO:0000256" key="1">
    <source>
        <dbReference type="ARBA" id="ARBA00004613"/>
    </source>
</evidence>
<proteinExistence type="inferred from homology"/>
<dbReference type="Gene3D" id="2.60.40.1930">
    <property type="match status" value="2"/>
</dbReference>
<dbReference type="InterPro" id="IPR019742">
    <property type="entry name" value="MacrogloblnA2_CS"/>
</dbReference>
<evidence type="ECO:0000256" key="8">
    <source>
        <dbReference type="ARBA" id="ARBA00023180"/>
    </source>
</evidence>
<dbReference type="InterPro" id="IPR036595">
    <property type="entry name" value="A-macroglobulin_rcpt-bd_sf"/>
</dbReference>
<dbReference type="InterPro" id="IPR013783">
    <property type="entry name" value="Ig-like_fold"/>
</dbReference>
<dbReference type="InterPro" id="IPR047565">
    <property type="entry name" value="Alpha-macroglob_thiol-ester_cl"/>
</dbReference>
<dbReference type="Pfam" id="PF01835">
    <property type="entry name" value="MG2"/>
    <property type="match status" value="1"/>
</dbReference>
<keyword evidence="8" id="KW-0325">Glycoprotein</keyword>
<dbReference type="PANTHER" id="PTHR11412:SF173">
    <property type="entry name" value="OVOSTATIN"/>
    <property type="match status" value="1"/>
</dbReference>
<dbReference type="GO" id="GO:0004867">
    <property type="term" value="F:serine-type endopeptidase inhibitor activity"/>
    <property type="evidence" value="ECO:0007669"/>
    <property type="project" value="UniProtKB-KW"/>
</dbReference>
<dbReference type="HOGENOM" id="CLU_001634_0_1_1"/>
<dbReference type="InterPro" id="IPR014756">
    <property type="entry name" value="Ig_E-set"/>
</dbReference>
<evidence type="ECO:0000256" key="9">
    <source>
        <dbReference type="SAM" id="SignalP"/>
    </source>
</evidence>
<reference evidence="13 14" key="1">
    <citation type="submission" date="2009-12" db="EMBL/GenBank/DDBJ databases">
        <title>The Genome Sequence of Anolis carolinensis (Green Anole Lizard).</title>
        <authorList>
            <consortium name="The Genome Sequencing Platform"/>
            <person name="Di Palma F."/>
            <person name="Alfoldi J."/>
            <person name="Heiman D."/>
            <person name="Young S."/>
            <person name="Grabherr M."/>
            <person name="Johnson J."/>
            <person name="Lander E.S."/>
            <person name="Lindblad-Toh K."/>
        </authorList>
    </citation>
    <scope>NUCLEOTIDE SEQUENCE [LARGE SCALE GENOMIC DNA]</scope>
    <source>
        <strain evidence="13 14">JBL SC #1</strain>
    </source>
</reference>
<keyword evidence="5 9" id="KW-0732">Signal</keyword>
<dbReference type="Pfam" id="PF07678">
    <property type="entry name" value="TED_complement"/>
    <property type="match status" value="1"/>
</dbReference>
<dbReference type="FunFam" id="1.50.10.20:FF:000001">
    <property type="entry name" value="CD109 isoform 1"/>
    <property type="match status" value="1"/>
</dbReference>
<evidence type="ECO:0000256" key="3">
    <source>
        <dbReference type="ARBA" id="ARBA00022525"/>
    </source>
</evidence>
<dbReference type="InterPro" id="IPR040839">
    <property type="entry name" value="MG4"/>
</dbReference>
<keyword evidence="7" id="KW-1015">Disulfide bond</keyword>
<dbReference type="InterPro" id="IPR002890">
    <property type="entry name" value="MG2"/>
</dbReference>
<dbReference type="SUPFAM" id="SSF81296">
    <property type="entry name" value="E set domains"/>
    <property type="match status" value="1"/>
</dbReference>
<dbReference type="Pfam" id="PF00207">
    <property type="entry name" value="A2M"/>
    <property type="match status" value="1"/>
</dbReference>
<dbReference type="Bgee" id="ENSACAG00000028693">
    <property type="expression patterns" value="Expressed in dewlap and 8 other cell types or tissues"/>
</dbReference>
<keyword evidence="4" id="KW-0646">Protease inhibitor</keyword>
<dbReference type="eggNOG" id="KOG1366">
    <property type="taxonomic scope" value="Eukaryota"/>
</dbReference>
<feature type="chain" id="PRO_5032977574" description="Ovostatin" evidence="9">
    <location>
        <begin position="18"/>
        <end position="1439"/>
    </location>
</feature>
<dbReference type="GO" id="GO:0005615">
    <property type="term" value="C:extracellular space"/>
    <property type="evidence" value="ECO:0007669"/>
    <property type="project" value="InterPro"/>
</dbReference>
<protein>
    <recommendedName>
        <fullName evidence="15">Ovostatin</fullName>
    </recommendedName>
</protein>
<dbReference type="SMART" id="SM01361">
    <property type="entry name" value="A2M_recep"/>
    <property type="match status" value="1"/>
</dbReference>
<dbReference type="PANTHER" id="PTHR11412">
    <property type="entry name" value="MACROGLOBULIN / COMPLEMENT"/>
    <property type="match status" value="1"/>
</dbReference>
<evidence type="ECO:0000256" key="7">
    <source>
        <dbReference type="ARBA" id="ARBA00023157"/>
    </source>
</evidence>
<dbReference type="SMART" id="SM01359">
    <property type="entry name" value="A2M_N_2"/>
    <property type="match status" value="1"/>
</dbReference>
<evidence type="ECO:0000256" key="6">
    <source>
        <dbReference type="ARBA" id="ARBA00022900"/>
    </source>
</evidence>
<dbReference type="SUPFAM" id="SSF48239">
    <property type="entry name" value="Terpenoid cyclases/Protein prenyltransferases"/>
    <property type="match status" value="1"/>
</dbReference>
<evidence type="ECO:0000256" key="4">
    <source>
        <dbReference type="ARBA" id="ARBA00022690"/>
    </source>
</evidence>
<dbReference type="PROSITE" id="PS00477">
    <property type="entry name" value="ALPHA_2_MACROGLOBULIN"/>
    <property type="match status" value="1"/>
</dbReference>
<evidence type="ECO:0000256" key="2">
    <source>
        <dbReference type="ARBA" id="ARBA00010952"/>
    </source>
</evidence>
<dbReference type="Pfam" id="PF17789">
    <property type="entry name" value="MG4"/>
    <property type="match status" value="1"/>
</dbReference>
<dbReference type="SUPFAM" id="SSF49410">
    <property type="entry name" value="Alpha-macroglobulin receptor domain"/>
    <property type="match status" value="1"/>
</dbReference>
<evidence type="ECO:0000259" key="12">
    <source>
        <dbReference type="SMART" id="SM01361"/>
    </source>
</evidence>
<dbReference type="Gene3D" id="1.50.10.20">
    <property type="match status" value="1"/>
</dbReference>
<feature type="signal peptide" evidence="9">
    <location>
        <begin position="1"/>
        <end position="17"/>
    </location>
</feature>
<dbReference type="Proteomes" id="UP000001646">
    <property type="component" value="Chromosome 2"/>
</dbReference>
<reference evidence="13" key="2">
    <citation type="submission" date="2025-08" db="UniProtKB">
        <authorList>
            <consortium name="Ensembl"/>
        </authorList>
    </citation>
    <scope>IDENTIFICATION</scope>
</reference>
<dbReference type="FunFam" id="2.60.40.1930:FF:000001">
    <property type="entry name" value="CD109 isoform 3"/>
    <property type="match status" value="1"/>
</dbReference>
<dbReference type="Gene3D" id="2.60.40.690">
    <property type="entry name" value="Alpha-macroglobulin, receptor-binding domain"/>
    <property type="match status" value="1"/>
</dbReference>
<dbReference type="Ensembl" id="ENSACAT00000029595.2">
    <property type="protein sequence ID" value="ENSACAP00000022178.2"/>
    <property type="gene ID" value="ENSACAG00000028693.2"/>
</dbReference>
<comment type="subcellular location">
    <subcellularLocation>
        <location evidence="1">Secreted</location>
    </subcellularLocation>
</comment>
<accession>R4GA89</accession>
<feature type="domain" description="Alpha-macroglobulin receptor-binding" evidence="12">
    <location>
        <begin position="1347"/>
        <end position="1432"/>
    </location>
</feature>
<dbReference type="InterPro" id="IPR050473">
    <property type="entry name" value="A2M/Complement_sys"/>
</dbReference>
<evidence type="ECO:0000259" key="11">
    <source>
        <dbReference type="SMART" id="SM01360"/>
    </source>
</evidence>
<dbReference type="InterPro" id="IPR041813">
    <property type="entry name" value="A2M_TED"/>
</dbReference>
<dbReference type="InterPro" id="IPR008930">
    <property type="entry name" value="Terpenoid_cyclase/PrenylTrfase"/>
</dbReference>
<organism evidence="13 14">
    <name type="scientific">Anolis carolinensis</name>
    <name type="common">Green anole</name>
    <name type="synonym">American chameleon</name>
    <dbReference type="NCBI Taxonomy" id="28377"/>
    <lineage>
        <taxon>Eukaryota</taxon>
        <taxon>Metazoa</taxon>
        <taxon>Chordata</taxon>
        <taxon>Craniata</taxon>
        <taxon>Vertebrata</taxon>
        <taxon>Euteleostomi</taxon>
        <taxon>Lepidosauria</taxon>
        <taxon>Squamata</taxon>
        <taxon>Bifurcata</taxon>
        <taxon>Unidentata</taxon>
        <taxon>Episquamata</taxon>
        <taxon>Toxicofera</taxon>
        <taxon>Iguania</taxon>
        <taxon>Dactyloidae</taxon>
        <taxon>Anolis</taxon>
    </lineage>
</organism>
<keyword evidence="6" id="KW-0722">Serine protease inhibitor</keyword>
<evidence type="ECO:0000313" key="13">
    <source>
        <dbReference type="Ensembl" id="ENSACAP00000022178.2"/>
    </source>
</evidence>
<sequence length="1439" mass="161597">MGSWIFLLALLFHLSTATPSQAQYVLIAPAVVESGISNEAYLHLQDINEAITVNVTLEYNTERYLLWEGTVTEPHFSQCFNFTVPLATSSALAFLHLSAKGNSFNIYERKAVAVRNTSSTVLVQTDKPIYKPSQKVLFRIVSLDTDFRPVKSEYVRIYIQDPQGNRVAQWLNQSPSHEILQLEFQTIQDTRLGSYQIVVESKPGSSTYHWFMIDEYVLPTFEVIIKAPQRISAFDEEFELEICARYTYGQPVQGKVQLRVCRQRYFHPRCDRDSSGICEAVSAELGKDGCVTEMISTKAFRLYANMGDTSFFFVSIQAEGVVTEKGTGVQISKSIHISVYQAKKTVSFENIDQYYKRGLPFTGQLKLRDEDGMPLTNGIIFLELNNMVIANYTTDGNGSALFSVDTSNFFEHRYKLRAYHQPDQCTDYGWLETDYPEATYDIHRFFSRSDSFVKIEPILEELPCDQKRAIIVHYILSNDQYKNVKTITVSFHYILMTKGKIVDCGVKPVKIIPGQYGTFTIILNIDQKLAPRSRVLVYSLQPNGDLAADSISLEIEKCFRNKVSLQFSEREVLPASNVSLSLKATSNSFCALRAVDKSVLLLRPGEDLSPENVYNRMPYLELFGYYYMGLNLEDDSKESCIELKNTFFNGLYYVPVNVTNDGSVYDVFQNMGLKVFTNSTLQKPVVCQSDYECKKISPDDEPRIGLLEKGSAGSLGGMIETVRTNFPETWLFDIVSVDSSGNANLSYTVPDTITEWEANVFCVEENDGFGISKKALLRAFQPFFVSPSLPYSTIRGEVFIFKANVFNYRNHCSEVTVKMAESEDFRAEFLSSENNPTRLCANETKSYTWRVSPQKLGIVNFTITAEAKAGELTEGWRDTVILPLLVEPEGIKKEVTQSSLVCTKGTTISESLTLKLPENLVEESGRAVFSVLGDVMGTAMQNSENLLQVPYGCGEQNIAMFLSNFIILRYLNNTGQLTDEKRSRIVGHLTSGYQRQLNFRNYDGSFGTFGSKNVEGNLWLTAMVYKALAQSKSAIFVDDNVLSQALIWIASKQEADGCFQPQGKIYNNALQDGTDERTIVTAYVTASLLESGLPQSDPVVRSGLSCLAALPDRDVQHLYVNALLVYTFSLAGDKEKVNHIFNILMKSATRTGGLVYWEREKRPPPQSFPSFYPRAPSAEVEINAYIQIAYLMQENLSQENLTFASQMAQWIVRQQNSNGGFSSTQDTPMALQALAAYGILTFQKDAANTVDISAEESFKKHFVVNRDNSVLLQQVALPSAQGSYTVKVDGSGCVYTQTTLRYNIILPTETSGFALLVETRNASCTGDFLPKFTITVTASYTGERNTSNMAIVDLKMLSGFVPVQSSLQELQNKMMRVETRNDHIFCYLEDVSAEKITFALTVEQAHSVSNIKPAQVKIYDYYETDEFAQAQYTSPCQQD</sequence>
<dbReference type="Gene3D" id="2.20.130.20">
    <property type="match status" value="2"/>
</dbReference>
<dbReference type="GeneTree" id="ENSGT00940000158779"/>
<dbReference type="Pfam" id="PF07703">
    <property type="entry name" value="A2M_BRD"/>
    <property type="match status" value="1"/>
</dbReference>
<dbReference type="Gene3D" id="2.60.40.1940">
    <property type="match status" value="1"/>
</dbReference>
<dbReference type="InterPro" id="IPR009048">
    <property type="entry name" value="A-macroglobulin_rcpt-bd"/>
</dbReference>
<dbReference type="InterPro" id="IPR011625">
    <property type="entry name" value="A2M_N_BRD"/>
</dbReference>
<keyword evidence="14" id="KW-1185">Reference proteome</keyword>
<dbReference type="SMART" id="SM01360">
    <property type="entry name" value="A2M"/>
    <property type="match status" value="1"/>
</dbReference>
<dbReference type="Pfam" id="PF07677">
    <property type="entry name" value="A2M_recep"/>
    <property type="match status" value="1"/>
</dbReference>
<dbReference type="Gene3D" id="2.60.120.1540">
    <property type="match status" value="1"/>
</dbReference>
<evidence type="ECO:0000259" key="10">
    <source>
        <dbReference type="SMART" id="SM01359"/>
    </source>
</evidence>
<keyword evidence="3" id="KW-0964">Secreted</keyword>
<name>R4GA89_ANOCA</name>
<dbReference type="STRING" id="28377.ENSACAP00000022178"/>
<dbReference type="SMART" id="SM01419">
    <property type="entry name" value="Thiol-ester_cl"/>
    <property type="match status" value="1"/>
</dbReference>
<dbReference type="Gene3D" id="2.60.40.10">
    <property type="entry name" value="Immunoglobulins"/>
    <property type="match status" value="2"/>
</dbReference>